<evidence type="ECO:0000313" key="3">
    <source>
        <dbReference type="WBParaSite" id="Csp11.Scaffold564.g4021.t1"/>
    </source>
</evidence>
<keyword evidence="1" id="KW-0472">Membrane</keyword>
<proteinExistence type="predicted"/>
<keyword evidence="1" id="KW-0812">Transmembrane</keyword>
<dbReference type="Proteomes" id="UP000095282">
    <property type="component" value="Unplaced"/>
</dbReference>
<keyword evidence="2" id="KW-1185">Reference proteome</keyword>
<keyword evidence="1" id="KW-1133">Transmembrane helix</keyword>
<name>A0A1I7TAG8_9PELO</name>
<dbReference type="AlphaFoldDB" id="A0A1I7TAG8"/>
<dbReference type="InterPro" id="IPR021942">
    <property type="entry name" value="DUF3557"/>
</dbReference>
<feature type="transmembrane region" description="Helical" evidence="1">
    <location>
        <begin position="431"/>
        <end position="452"/>
    </location>
</feature>
<protein>
    <submittedName>
        <fullName evidence="3">F-box domain-containing protein</fullName>
    </submittedName>
</protein>
<dbReference type="PANTHER" id="PTHR31379">
    <property type="entry name" value="F-BOX C PROTEIN-RELATED-RELATED"/>
    <property type="match status" value="1"/>
</dbReference>
<dbReference type="WBParaSite" id="Csp11.Scaffold564.g4021.t1">
    <property type="protein sequence ID" value="Csp11.Scaffold564.g4021.t1"/>
    <property type="gene ID" value="Csp11.Scaffold564.g4021"/>
</dbReference>
<dbReference type="eggNOG" id="ENOG502TK43">
    <property type="taxonomic scope" value="Eukaryota"/>
</dbReference>
<evidence type="ECO:0000313" key="2">
    <source>
        <dbReference type="Proteomes" id="UP000095282"/>
    </source>
</evidence>
<organism evidence="2 3">
    <name type="scientific">Caenorhabditis tropicalis</name>
    <dbReference type="NCBI Taxonomy" id="1561998"/>
    <lineage>
        <taxon>Eukaryota</taxon>
        <taxon>Metazoa</taxon>
        <taxon>Ecdysozoa</taxon>
        <taxon>Nematoda</taxon>
        <taxon>Chromadorea</taxon>
        <taxon>Rhabditida</taxon>
        <taxon>Rhabditina</taxon>
        <taxon>Rhabditomorpha</taxon>
        <taxon>Rhabditoidea</taxon>
        <taxon>Rhabditidae</taxon>
        <taxon>Peloderinae</taxon>
        <taxon>Caenorhabditis</taxon>
    </lineage>
</organism>
<dbReference type="PANTHER" id="PTHR31379:SF1">
    <property type="entry name" value="F-BOX C PROTEIN-RELATED"/>
    <property type="match status" value="1"/>
</dbReference>
<sequence>MSDLKPLSYLSAKFVVPYLDFNIRFSLLRRCRAFSAMEKNTTISIKRLEMNPHEIIINGVYYTLGVIQIYNNDETPKCIREMNREGGLPYDVDQYGLRNDLITENTHYEDVFLAASRNQNHINTLEERRDEIKYRCPLPRRRLEMAALDDQIDDLRSKIRPVELERKNMRPPYTHYLQLIISSERGKSYEWVVYNQHDASLRKAMEYLFEKMIGRRKLYIRELIPVFNVRQVFDYVRPVLQGSLTVLEIDRMVATDVIVETARELVIKGLAVGIVLPGFTNQRIHFREQYNENYSFLVDYCKRREVGLGKHYSIEMKTKRSAIEAFEEYFDILEYFIGAIPETRGTPFPLCVTLPKRNELEINVYLEKAKDPRNKSIYIFHAKISPQGYCDEISDKDRAIEIKQNAYRVKDADIRPSRSDLIIERESNFNKIMFCCLTIITIFIIGGVCYWLL</sequence>
<evidence type="ECO:0000256" key="1">
    <source>
        <dbReference type="SAM" id="Phobius"/>
    </source>
</evidence>
<accession>A0A1I7TAG8</accession>
<reference evidence="3" key="1">
    <citation type="submission" date="2016-11" db="UniProtKB">
        <authorList>
            <consortium name="WormBaseParasite"/>
        </authorList>
    </citation>
    <scope>IDENTIFICATION</scope>
</reference>